<evidence type="ECO:0000313" key="2">
    <source>
        <dbReference type="Proteomes" id="UP000575083"/>
    </source>
</evidence>
<name>A0A7X0UBQ4_9BURK</name>
<comment type="caution">
    <text evidence="1">The sequence shown here is derived from an EMBL/GenBank/DDBJ whole genome shotgun (WGS) entry which is preliminary data.</text>
</comment>
<gene>
    <name evidence="1" type="ORF">HNP48_004923</name>
</gene>
<reference evidence="1 2" key="1">
    <citation type="submission" date="2020-08" db="EMBL/GenBank/DDBJ databases">
        <title>Functional genomics of gut bacteria from endangered species of beetles.</title>
        <authorList>
            <person name="Carlos-Shanley C."/>
        </authorList>
    </citation>
    <scope>NUCLEOTIDE SEQUENCE [LARGE SCALE GENOMIC DNA]</scope>
    <source>
        <strain evidence="1 2">S00198</strain>
    </source>
</reference>
<protein>
    <submittedName>
        <fullName evidence="1">Uncharacterized protein</fullName>
    </submittedName>
</protein>
<proteinExistence type="predicted"/>
<organism evidence="1 2">
    <name type="scientific">Acidovorax soli</name>
    <dbReference type="NCBI Taxonomy" id="592050"/>
    <lineage>
        <taxon>Bacteria</taxon>
        <taxon>Pseudomonadati</taxon>
        <taxon>Pseudomonadota</taxon>
        <taxon>Betaproteobacteria</taxon>
        <taxon>Burkholderiales</taxon>
        <taxon>Comamonadaceae</taxon>
        <taxon>Acidovorax</taxon>
    </lineage>
</organism>
<sequence>MTGNKTPPESLRAFTPLSTRYAIREGDAPSANAGYAAFAAGRPLRGGTGFGCASFKHSGRARCNGGLT</sequence>
<dbReference type="Proteomes" id="UP000575083">
    <property type="component" value="Unassembled WGS sequence"/>
</dbReference>
<keyword evidence="2" id="KW-1185">Reference proteome</keyword>
<accession>A0A7X0UBQ4</accession>
<evidence type="ECO:0000313" key="1">
    <source>
        <dbReference type="EMBL" id="MBB6562214.1"/>
    </source>
</evidence>
<dbReference type="AlphaFoldDB" id="A0A7X0UBQ4"/>
<dbReference type="EMBL" id="JACHLK010000011">
    <property type="protein sequence ID" value="MBB6562214.1"/>
    <property type="molecule type" value="Genomic_DNA"/>
</dbReference>